<gene>
    <name evidence="3" type="ORF">PFLUV_G00053080</name>
</gene>
<dbReference type="CDD" id="cd00037">
    <property type="entry name" value="CLECT"/>
    <property type="match status" value="1"/>
</dbReference>
<name>A0A6A5EKX9_PERFL</name>
<dbReference type="PANTHER" id="PTHR22803">
    <property type="entry name" value="MANNOSE, PHOSPHOLIPASE, LECTIN RECEPTOR RELATED"/>
    <property type="match status" value="1"/>
</dbReference>
<dbReference type="InterPro" id="IPR018378">
    <property type="entry name" value="C-type_lectin_CS"/>
</dbReference>
<evidence type="ECO:0000259" key="2">
    <source>
        <dbReference type="PROSITE" id="PS50041"/>
    </source>
</evidence>
<dbReference type="EMBL" id="VHII01000005">
    <property type="protein sequence ID" value="KAF1389957.1"/>
    <property type="molecule type" value="Genomic_DNA"/>
</dbReference>
<evidence type="ECO:0000313" key="3">
    <source>
        <dbReference type="EMBL" id="KAF1389957.1"/>
    </source>
</evidence>
<reference evidence="3 4" key="1">
    <citation type="submission" date="2019-06" db="EMBL/GenBank/DDBJ databases">
        <title>A chromosome-scale genome assembly of the European perch, Perca fluviatilis.</title>
        <authorList>
            <person name="Roques C."/>
            <person name="Zahm M."/>
            <person name="Cabau C."/>
            <person name="Klopp C."/>
            <person name="Bouchez O."/>
            <person name="Donnadieu C."/>
            <person name="Kuhl H."/>
            <person name="Gislard M."/>
            <person name="Guendouz S."/>
            <person name="Journot L."/>
            <person name="Haffray P."/>
            <person name="Bestin A."/>
            <person name="Morvezen R."/>
            <person name="Feron R."/>
            <person name="Wen M."/>
            <person name="Jouanno E."/>
            <person name="Herpin A."/>
            <person name="Schartl M."/>
            <person name="Postlethwait J."/>
            <person name="Schaerlinger B."/>
            <person name="Chardard D."/>
            <person name="Lecocq T."/>
            <person name="Poncet C."/>
            <person name="Jaffrelo L."/>
            <person name="Lampietro C."/>
            <person name="Guiguen Y."/>
        </authorList>
    </citation>
    <scope>NUCLEOTIDE SEQUENCE [LARGE SCALE GENOMIC DNA]</scope>
    <source>
        <tissue evidence="3">Blood</tissue>
    </source>
</reference>
<dbReference type="InterPro" id="IPR050111">
    <property type="entry name" value="C-type_lectin/snaclec_domain"/>
</dbReference>
<comment type="caution">
    <text evidence="3">The sequence shown here is derived from an EMBL/GenBank/DDBJ whole genome shotgun (WGS) entry which is preliminary data.</text>
</comment>
<dbReference type="InterPro" id="IPR016187">
    <property type="entry name" value="CTDL_fold"/>
</dbReference>
<dbReference type="PRINTS" id="PR01504">
    <property type="entry name" value="PNCREATITSAP"/>
</dbReference>
<feature type="domain" description="C-type lectin" evidence="2">
    <location>
        <begin position="41"/>
        <end position="147"/>
    </location>
</feature>
<dbReference type="AlphaFoldDB" id="A0A6A5EKX9"/>
<dbReference type="InterPro" id="IPR001304">
    <property type="entry name" value="C-type_lectin-like"/>
</dbReference>
<evidence type="ECO:0000313" key="4">
    <source>
        <dbReference type="Proteomes" id="UP000465112"/>
    </source>
</evidence>
<dbReference type="PROSITE" id="PS50041">
    <property type="entry name" value="C_TYPE_LECTIN_2"/>
    <property type="match status" value="1"/>
</dbReference>
<dbReference type="Pfam" id="PF00059">
    <property type="entry name" value="Lectin_C"/>
    <property type="match status" value="1"/>
</dbReference>
<dbReference type="InterPro" id="IPR016186">
    <property type="entry name" value="C-type_lectin-like/link_sf"/>
</dbReference>
<dbReference type="Proteomes" id="UP000465112">
    <property type="component" value="Chromosome 5"/>
</dbReference>
<organism evidence="3 4">
    <name type="scientific">Perca fluviatilis</name>
    <name type="common">European perch</name>
    <dbReference type="NCBI Taxonomy" id="8168"/>
    <lineage>
        <taxon>Eukaryota</taxon>
        <taxon>Metazoa</taxon>
        <taxon>Chordata</taxon>
        <taxon>Craniata</taxon>
        <taxon>Vertebrata</taxon>
        <taxon>Euteleostomi</taxon>
        <taxon>Actinopterygii</taxon>
        <taxon>Neopterygii</taxon>
        <taxon>Teleostei</taxon>
        <taxon>Neoteleostei</taxon>
        <taxon>Acanthomorphata</taxon>
        <taxon>Eupercaria</taxon>
        <taxon>Perciformes</taxon>
        <taxon>Percoidei</taxon>
        <taxon>Percidae</taxon>
        <taxon>Percinae</taxon>
        <taxon>Perca</taxon>
    </lineage>
</organism>
<protein>
    <recommendedName>
        <fullName evidence="2">C-type lectin domain-containing protein</fullName>
    </recommendedName>
</protein>
<proteinExistence type="predicted"/>
<evidence type="ECO:0000256" key="1">
    <source>
        <dbReference type="ARBA" id="ARBA00023157"/>
    </source>
</evidence>
<dbReference type="SMART" id="SM00034">
    <property type="entry name" value="CLECT"/>
    <property type="match status" value="1"/>
</dbReference>
<dbReference type="SUPFAM" id="SSF56436">
    <property type="entry name" value="C-type lectin-like"/>
    <property type="match status" value="1"/>
</dbReference>
<keyword evidence="4" id="KW-1185">Reference proteome</keyword>
<dbReference type="Gene3D" id="3.10.100.10">
    <property type="entry name" value="Mannose-Binding Protein A, subunit A"/>
    <property type="match status" value="1"/>
</dbReference>
<accession>A0A6A5EKX9</accession>
<sequence length="152" mass="16687">MLKQTNHLLSKANHHLSKDGISLSVCFVALFGQWTVGCISKTWIDAETFCISTGGNLASIHSDEEHKFIKDFINQVTGTDKNAWIGGSDAVRAGTWLWNDGSNFNYKSWAAGEPNAIGVDHCLMQNWALVTGWFDGTCTTQASFVCSKNLLL</sequence>
<dbReference type="PROSITE" id="PS00615">
    <property type="entry name" value="C_TYPE_LECTIN_1"/>
    <property type="match status" value="1"/>
</dbReference>
<keyword evidence="1" id="KW-1015">Disulfide bond</keyword>